<dbReference type="PROSITE" id="PS50002">
    <property type="entry name" value="SH3"/>
    <property type="match status" value="1"/>
</dbReference>
<feature type="domain" description="Guanylate kinase-like" evidence="6">
    <location>
        <begin position="660"/>
        <end position="842"/>
    </location>
</feature>
<proteinExistence type="inferred from homology"/>
<dbReference type="InterPro" id="IPR027417">
    <property type="entry name" value="P-loop_NTPase"/>
</dbReference>
<dbReference type="SUPFAM" id="SSF50044">
    <property type="entry name" value="SH3-domain"/>
    <property type="match status" value="1"/>
</dbReference>
<dbReference type="EMBL" id="CAJNOR010003756">
    <property type="protein sequence ID" value="CAF1444825.1"/>
    <property type="molecule type" value="Genomic_DNA"/>
</dbReference>
<dbReference type="SMART" id="SM00326">
    <property type="entry name" value="SH3"/>
    <property type="match status" value="1"/>
</dbReference>
<sequence>MVAIADKTNSNSHHGTNKLKEEHNPQTARIIQWLGGERAVDVPAEFDVSSPTKEDFVDHHIIASKVECIELLRLKPLNKQLTATFERGSLLRRSSRRGSSHLSRSSPDAQTSDEAYCTLSTHRGGIQKTKNANDHDLTRTESSSRSSSLSTSAHHCASSPVLTVSIDDIYTTLDQTQQILNMEDEQIKEDIGRLREIAQQGSLQQSLHLLPLVTQATGCSIDLFQEILLDGDHGERDFKDLIDQFRELIEKKLTDAEFQMFDGNTIRASSPSLFDMLNDLKTCLGLLRRTEMQSFLNTFDNILKLRLYPPALPDADEQVTHNDENIELKLNNSETTEELLKLSQYAIDELKIVKIEKNHEPLGLTISRSDSGSIHVARIVVGGIAANTQLFQINDRILEINDEPITGRSLDYVCSLMSNTTGMIKFLLAPPLYSGSMHNNQISYQTFHVRALYAYDPYNDPLLPCKELGLLFQRGDILRVVAREENFLKNHESSVGWWQAYREDSSETDTDPCLAGLIPSDALQQKRTALIKAVSDDTESMCSGTSTSIFCQKNRKKKKNEFCLTCLPKKERKILHPAYNNASFLHEIDDHETPTIRTSINHFSLTDTRQIGEEQPSTSSQTTGTFANDNKEMTLDSSILNTFRFYEPVFRLDLSTQKVTRPIVLLGAPNVGRHELRRLLLQTEPNLFDVAIPHTTRARRPHEIADTDYHFVSEADFLAQVANRSFVEFGQYDRDLYGTSIEDIRRVVSTKQKICILNLNPDAIRTFYKTDLYPFIICIAAPSFERLKRLDLDRRSHLTDNDYREIIRQSRSIERHHYLLFDHILINNDLERTYTELRELIIRIQHDDQQWVRACYRRS</sequence>
<dbReference type="SUPFAM" id="SSF50156">
    <property type="entry name" value="PDZ domain-like"/>
    <property type="match status" value="1"/>
</dbReference>
<dbReference type="InterPro" id="IPR001452">
    <property type="entry name" value="SH3_domain"/>
</dbReference>
<feature type="domain" description="SH3" evidence="5">
    <location>
        <begin position="444"/>
        <end position="528"/>
    </location>
</feature>
<dbReference type="InterPro" id="IPR008145">
    <property type="entry name" value="GK/Ca_channel_bsu"/>
</dbReference>
<dbReference type="Gene3D" id="2.30.42.10">
    <property type="match status" value="1"/>
</dbReference>
<dbReference type="OrthoDB" id="43580at2759"/>
<dbReference type="Gene3D" id="3.40.50.300">
    <property type="entry name" value="P-loop containing nucleotide triphosphate hydrolases"/>
    <property type="match status" value="1"/>
</dbReference>
<dbReference type="Proteomes" id="UP000663828">
    <property type="component" value="Unassembled WGS sequence"/>
</dbReference>
<dbReference type="Pfam" id="PF00625">
    <property type="entry name" value="Guanylate_kin"/>
    <property type="match status" value="1"/>
</dbReference>
<evidence type="ECO:0008006" key="11">
    <source>
        <dbReference type="Google" id="ProtNLM"/>
    </source>
</evidence>
<organism evidence="9 10">
    <name type="scientific">Adineta ricciae</name>
    <name type="common">Rotifer</name>
    <dbReference type="NCBI Taxonomy" id="249248"/>
    <lineage>
        <taxon>Eukaryota</taxon>
        <taxon>Metazoa</taxon>
        <taxon>Spiralia</taxon>
        <taxon>Gnathifera</taxon>
        <taxon>Rotifera</taxon>
        <taxon>Eurotatoria</taxon>
        <taxon>Bdelloidea</taxon>
        <taxon>Adinetida</taxon>
        <taxon>Adinetidae</taxon>
        <taxon>Adineta</taxon>
    </lineage>
</organism>
<dbReference type="PROSITE" id="PS50106">
    <property type="entry name" value="PDZ"/>
    <property type="match status" value="1"/>
</dbReference>
<evidence type="ECO:0000256" key="4">
    <source>
        <dbReference type="SAM" id="MobiDB-lite"/>
    </source>
</evidence>
<feature type="compositionally biased region" description="Polar residues" evidence="4">
    <location>
        <begin position="107"/>
        <end position="121"/>
    </location>
</feature>
<dbReference type="AlphaFoldDB" id="A0A815P6L6"/>
<feature type="region of interest" description="Disordered" evidence="4">
    <location>
        <begin position="1"/>
        <end position="25"/>
    </location>
</feature>
<dbReference type="InterPro" id="IPR050716">
    <property type="entry name" value="MAGUK"/>
</dbReference>
<accession>A0A815P6L6</accession>
<evidence type="ECO:0000259" key="7">
    <source>
        <dbReference type="PROSITE" id="PS50106"/>
    </source>
</evidence>
<feature type="domain" description="PDZ" evidence="7">
    <location>
        <begin position="349"/>
        <end position="432"/>
    </location>
</feature>
<evidence type="ECO:0000256" key="1">
    <source>
        <dbReference type="ARBA" id="ARBA00007014"/>
    </source>
</evidence>
<dbReference type="PROSITE" id="PS50052">
    <property type="entry name" value="GUANYLATE_KINASE_2"/>
    <property type="match status" value="1"/>
</dbReference>
<reference evidence="9" key="1">
    <citation type="submission" date="2021-02" db="EMBL/GenBank/DDBJ databases">
        <authorList>
            <person name="Nowell W R."/>
        </authorList>
    </citation>
    <scope>NUCLEOTIDE SEQUENCE</scope>
</reference>
<dbReference type="Gene3D" id="2.30.30.40">
    <property type="entry name" value="SH3 Domains"/>
    <property type="match status" value="1"/>
</dbReference>
<gene>
    <name evidence="8" type="ORF">EDS130_LOCUS1244</name>
    <name evidence="9" type="ORF">XAT740_LOCUS36528</name>
</gene>
<dbReference type="InterPro" id="IPR001478">
    <property type="entry name" value="PDZ"/>
</dbReference>
<feature type="region of interest" description="Disordered" evidence="4">
    <location>
        <begin position="92"/>
        <end position="152"/>
    </location>
</feature>
<comment type="caution">
    <text evidence="9">The sequence shown here is derived from an EMBL/GenBank/DDBJ whole genome shotgun (WGS) entry which is preliminary data.</text>
</comment>
<dbReference type="Pfam" id="PF00595">
    <property type="entry name" value="PDZ"/>
    <property type="match status" value="1"/>
</dbReference>
<keyword evidence="10" id="KW-1185">Reference proteome</keyword>
<dbReference type="EMBL" id="CAJNOJ010000003">
    <property type="protein sequence ID" value="CAF0733157.1"/>
    <property type="molecule type" value="Genomic_DNA"/>
</dbReference>
<dbReference type="InterPro" id="IPR036028">
    <property type="entry name" value="SH3-like_dom_sf"/>
</dbReference>
<dbReference type="SMART" id="SM00228">
    <property type="entry name" value="PDZ"/>
    <property type="match status" value="1"/>
</dbReference>
<dbReference type="InterPro" id="IPR036034">
    <property type="entry name" value="PDZ_sf"/>
</dbReference>
<evidence type="ECO:0000313" key="10">
    <source>
        <dbReference type="Proteomes" id="UP000663828"/>
    </source>
</evidence>
<dbReference type="InterPro" id="IPR008144">
    <property type="entry name" value="Guanylate_kin-like_dom"/>
</dbReference>
<dbReference type="PANTHER" id="PTHR23122">
    <property type="entry name" value="MEMBRANE-ASSOCIATED GUANYLATE KINASE MAGUK"/>
    <property type="match status" value="1"/>
</dbReference>
<evidence type="ECO:0000259" key="6">
    <source>
        <dbReference type="PROSITE" id="PS50052"/>
    </source>
</evidence>
<feature type="compositionally biased region" description="Low complexity" evidence="4">
    <location>
        <begin position="140"/>
        <end position="152"/>
    </location>
</feature>
<dbReference type="Proteomes" id="UP000663852">
    <property type="component" value="Unassembled WGS sequence"/>
</dbReference>
<evidence type="ECO:0000256" key="3">
    <source>
        <dbReference type="PROSITE-ProRule" id="PRU00192"/>
    </source>
</evidence>
<comment type="similarity">
    <text evidence="1">Belongs to the MAGUK family.</text>
</comment>
<keyword evidence="2 3" id="KW-0728">SH3 domain</keyword>
<evidence type="ECO:0000259" key="5">
    <source>
        <dbReference type="PROSITE" id="PS50002"/>
    </source>
</evidence>
<evidence type="ECO:0000313" key="9">
    <source>
        <dbReference type="EMBL" id="CAF1444825.1"/>
    </source>
</evidence>
<name>A0A815P6L6_ADIRI</name>
<evidence type="ECO:0000256" key="2">
    <source>
        <dbReference type="ARBA" id="ARBA00022443"/>
    </source>
</evidence>
<dbReference type="SMART" id="SM00072">
    <property type="entry name" value="GuKc"/>
    <property type="match status" value="1"/>
</dbReference>
<evidence type="ECO:0000313" key="8">
    <source>
        <dbReference type="EMBL" id="CAF0733157.1"/>
    </source>
</evidence>
<protein>
    <recommendedName>
        <fullName evidence="11">MAGUK p55 subfamily member 5</fullName>
    </recommendedName>
</protein>
<dbReference type="SUPFAM" id="SSF52540">
    <property type="entry name" value="P-loop containing nucleoside triphosphate hydrolases"/>
    <property type="match status" value="1"/>
</dbReference>